<dbReference type="PROSITE" id="PS00011">
    <property type="entry name" value="GLA_1"/>
    <property type="match status" value="1"/>
</dbReference>
<dbReference type="InterPro" id="IPR009030">
    <property type="entry name" value="Growth_fac_rcpt_cys_sf"/>
</dbReference>
<dbReference type="PRINTS" id="PR00001">
    <property type="entry name" value="GLABLOOD"/>
</dbReference>
<keyword evidence="6" id="KW-0677">Repeat</keyword>
<feature type="disulfide bond" evidence="12">
    <location>
        <begin position="114"/>
        <end position="123"/>
    </location>
</feature>
<dbReference type="EMBL" id="BAAFST010000008">
    <property type="protein sequence ID" value="GAB1292994.1"/>
    <property type="molecule type" value="Genomic_DNA"/>
</dbReference>
<reference evidence="17 18" key="1">
    <citation type="submission" date="2024-08" db="EMBL/GenBank/DDBJ databases">
        <title>The draft genome of Apodemus speciosus.</title>
        <authorList>
            <person name="Nabeshima K."/>
            <person name="Suzuki S."/>
            <person name="Onuma M."/>
        </authorList>
    </citation>
    <scope>NUCLEOTIDE SEQUENCE [LARGE SCALE GENOMIC DNA]</scope>
    <source>
        <strain evidence="17">IB14-021</strain>
    </source>
</reference>
<evidence type="ECO:0000256" key="12">
    <source>
        <dbReference type="PROSITE-ProRule" id="PRU00076"/>
    </source>
</evidence>
<dbReference type="Pfam" id="PF00008">
    <property type="entry name" value="EGF"/>
    <property type="match status" value="1"/>
</dbReference>
<keyword evidence="11" id="KW-0379">Hydroxylation</keyword>
<feature type="signal peptide" evidence="13">
    <location>
        <begin position="1"/>
        <end position="17"/>
    </location>
</feature>
<dbReference type="Pfam" id="PF00594">
    <property type="entry name" value="Gla"/>
    <property type="match status" value="1"/>
</dbReference>
<dbReference type="PANTHER" id="PTHR24278:SF20">
    <property type="entry name" value="VITAMIN K-DEPENDENT PROTEIN Z"/>
    <property type="match status" value="1"/>
</dbReference>
<dbReference type="InterPro" id="IPR000294">
    <property type="entry name" value="GLA_domain"/>
</dbReference>
<dbReference type="PIRSF" id="PIRSF001143">
    <property type="entry name" value="Factor_X"/>
    <property type="match status" value="1"/>
</dbReference>
<dbReference type="PROSITE" id="PS50026">
    <property type="entry name" value="EGF_3"/>
    <property type="match status" value="1"/>
</dbReference>
<name>A0ABQ0F119_APOSI</name>
<evidence type="ECO:0000259" key="15">
    <source>
        <dbReference type="PROSITE" id="PS50240"/>
    </source>
</evidence>
<dbReference type="PROSITE" id="PS50998">
    <property type="entry name" value="GLA_2"/>
    <property type="match status" value="1"/>
</dbReference>
<evidence type="ECO:0000259" key="14">
    <source>
        <dbReference type="PROSITE" id="PS50026"/>
    </source>
</evidence>
<dbReference type="InterPro" id="IPR009003">
    <property type="entry name" value="Peptidase_S1_PA"/>
</dbReference>
<evidence type="ECO:0000256" key="13">
    <source>
        <dbReference type="SAM" id="SignalP"/>
    </source>
</evidence>
<evidence type="ECO:0000313" key="17">
    <source>
        <dbReference type="EMBL" id="GAB1292994.1"/>
    </source>
</evidence>
<evidence type="ECO:0000256" key="1">
    <source>
        <dbReference type="ARBA" id="ARBA00004613"/>
    </source>
</evidence>
<feature type="domain" description="Peptidase S1" evidence="15">
    <location>
        <begin position="210"/>
        <end position="401"/>
    </location>
</feature>
<dbReference type="Gene3D" id="4.10.740.10">
    <property type="entry name" value="Coagulation Factor IX"/>
    <property type="match status" value="1"/>
</dbReference>
<keyword evidence="9 12" id="KW-1015">Disulfide bond</keyword>
<evidence type="ECO:0000256" key="7">
    <source>
        <dbReference type="ARBA" id="ARBA00022837"/>
    </source>
</evidence>
<evidence type="ECO:0000256" key="4">
    <source>
        <dbReference type="ARBA" id="ARBA00022536"/>
    </source>
</evidence>
<dbReference type="SMART" id="SM00179">
    <property type="entry name" value="EGF_CA"/>
    <property type="match status" value="2"/>
</dbReference>
<protein>
    <submittedName>
        <fullName evidence="17">Vitamin K-dependent protein Z</fullName>
    </submittedName>
</protein>
<comment type="subcellular location">
    <subcellularLocation>
        <location evidence="1">Secreted</location>
    </subcellularLocation>
</comment>
<dbReference type="Proteomes" id="UP001623349">
    <property type="component" value="Unassembled WGS sequence"/>
</dbReference>
<dbReference type="SMART" id="SM00181">
    <property type="entry name" value="EGF"/>
    <property type="match status" value="2"/>
</dbReference>
<dbReference type="InterPro" id="IPR001254">
    <property type="entry name" value="Trypsin_dom"/>
</dbReference>
<keyword evidence="13" id="KW-0732">Signal</keyword>
<dbReference type="Pfam" id="PF00089">
    <property type="entry name" value="Trypsin"/>
    <property type="match status" value="1"/>
</dbReference>
<evidence type="ECO:0000256" key="10">
    <source>
        <dbReference type="ARBA" id="ARBA00023180"/>
    </source>
</evidence>
<keyword evidence="7" id="KW-0106">Calcium</keyword>
<dbReference type="InterPro" id="IPR000152">
    <property type="entry name" value="EGF-type_Asp/Asn_hydroxyl_site"/>
</dbReference>
<dbReference type="InterPro" id="IPR001881">
    <property type="entry name" value="EGF-like_Ca-bd_dom"/>
</dbReference>
<dbReference type="InterPro" id="IPR012224">
    <property type="entry name" value="Pept_S1A_FX"/>
</dbReference>
<evidence type="ECO:0000256" key="9">
    <source>
        <dbReference type="ARBA" id="ARBA00023157"/>
    </source>
</evidence>
<dbReference type="InterPro" id="IPR043504">
    <property type="entry name" value="Peptidase_S1_PA_chymotrypsin"/>
</dbReference>
<keyword evidence="3" id="KW-0964">Secreted</keyword>
<accession>A0ABQ0F119</accession>
<organism evidence="17 18">
    <name type="scientific">Apodemus speciosus</name>
    <name type="common">Large Japanese field mouse</name>
    <dbReference type="NCBI Taxonomy" id="105296"/>
    <lineage>
        <taxon>Eukaryota</taxon>
        <taxon>Metazoa</taxon>
        <taxon>Chordata</taxon>
        <taxon>Craniata</taxon>
        <taxon>Vertebrata</taxon>
        <taxon>Euteleostomi</taxon>
        <taxon>Mammalia</taxon>
        <taxon>Eutheria</taxon>
        <taxon>Euarchontoglires</taxon>
        <taxon>Glires</taxon>
        <taxon>Rodentia</taxon>
        <taxon>Myomorpha</taxon>
        <taxon>Muroidea</taxon>
        <taxon>Muridae</taxon>
        <taxon>Murinae</taxon>
        <taxon>Apodemus</taxon>
    </lineage>
</organism>
<evidence type="ECO:0000256" key="6">
    <source>
        <dbReference type="ARBA" id="ARBA00022737"/>
    </source>
</evidence>
<gene>
    <name evidence="17" type="ORF">APTSU1_000822500</name>
</gene>
<evidence type="ECO:0000256" key="5">
    <source>
        <dbReference type="ARBA" id="ARBA00022696"/>
    </source>
</evidence>
<dbReference type="PROSITE" id="PS50240">
    <property type="entry name" value="TRYPSIN_DOM"/>
    <property type="match status" value="1"/>
</dbReference>
<evidence type="ECO:0000256" key="11">
    <source>
        <dbReference type="ARBA" id="ARBA00023278"/>
    </source>
</evidence>
<dbReference type="Pfam" id="PF14670">
    <property type="entry name" value="FXa_inhibition"/>
    <property type="match status" value="1"/>
</dbReference>
<evidence type="ECO:0000256" key="8">
    <source>
        <dbReference type="ARBA" id="ARBA00023084"/>
    </source>
</evidence>
<dbReference type="Gene3D" id="2.10.25.10">
    <property type="entry name" value="Laminin"/>
    <property type="match status" value="2"/>
</dbReference>
<dbReference type="PROSITE" id="PS00010">
    <property type="entry name" value="ASX_HYDROXYL"/>
    <property type="match status" value="1"/>
</dbReference>
<dbReference type="InterPro" id="IPR035972">
    <property type="entry name" value="GLA-like_dom_SF"/>
</dbReference>
<dbReference type="Gene3D" id="2.40.10.10">
    <property type="entry name" value="Trypsin-like serine proteases"/>
    <property type="match status" value="2"/>
</dbReference>
<dbReference type="SMART" id="SM00069">
    <property type="entry name" value="GLA"/>
    <property type="match status" value="1"/>
</dbReference>
<keyword evidence="18" id="KW-1185">Reference proteome</keyword>
<feature type="domain" description="EGF-like" evidence="14">
    <location>
        <begin position="88"/>
        <end position="124"/>
    </location>
</feature>
<proteinExistence type="predicted"/>
<sequence length="401" mass="44676">MAAGCIVLLRGFVLTLALHQAELSVFLPGTKANSILPRWRRASSYLLEELFQGNLEKECYEEICNYEEAREVFENDALMDEFWRQYRGGFPCVSQPCLNNGTCEDHIRSYSCTCSPGYEGKTCAMAKNECHPERTDGCQHFCHPGQSSYVCSCAKGYKLGKDHRSCSPSEPMCMRGPDFRAHQDDEKPPESAKLSLAGQTNKFQRRRLLCWRPTTGRLRADNSKVFVTAQQHQCKSNGAGERTGIKSTHVHMRYDEESGENDVSLLELAEPLQCLSSGLPVCVPERDFAEHILIPGTEGLLSGWMLNGTDLATMPTMLPVTRADGEECGQTLNVTVTTRTSCEKGSAVVGPWVEGSVVTREHKGTWFLTGILGSPPPPGQSRMLLLTAVQRYSMWFKQIMK</sequence>
<evidence type="ECO:0000256" key="2">
    <source>
        <dbReference type="ARBA" id="ARBA00022479"/>
    </source>
</evidence>
<dbReference type="PANTHER" id="PTHR24278">
    <property type="entry name" value="COAGULATION FACTOR"/>
    <property type="match status" value="1"/>
</dbReference>
<dbReference type="SUPFAM" id="SSF50494">
    <property type="entry name" value="Trypsin-like serine proteases"/>
    <property type="match status" value="1"/>
</dbReference>
<keyword evidence="10" id="KW-0325">Glycoprotein</keyword>
<feature type="domain" description="Gla" evidence="16">
    <location>
        <begin position="42"/>
        <end position="88"/>
    </location>
</feature>
<keyword evidence="8" id="KW-0094">Blood coagulation</keyword>
<dbReference type="PROSITE" id="PS00022">
    <property type="entry name" value="EGF_1"/>
    <property type="match status" value="1"/>
</dbReference>
<dbReference type="InterPro" id="IPR050442">
    <property type="entry name" value="Peptidase_S1_coag_factors"/>
</dbReference>
<dbReference type="InterPro" id="IPR000742">
    <property type="entry name" value="EGF"/>
</dbReference>
<dbReference type="SUPFAM" id="SSF57630">
    <property type="entry name" value="GLA-domain"/>
    <property type="match status" value="1"/>
</dbReference>
<keyword evidence="2" id="KW-0301">Gamma-carboxyglutamic acid</keyword>
<comment type="caution">
    <text evidence="17">The sequence shown here is derived from an EMBL/GenBank/DDBJ whole genome shotgun (WGS) entry which is preliminary data.</text>
</comment>
<keyword evidence="4 12" id="KW-0245">EGF-like domain</keyword>
<evidence type="ECO:0000313" key="18">
    <source>
        <dbReference type="Proteomes" id="UP001623349"/>
    </source>
</evidence>
<evidence type="ECO:0000256" key="3">
    <source>
        <dbReference type="ARBA" id="ARBA00022525"/>
    </source>
</evidence>
<dbReference type="PROSITE" id="PS01186">
    <property type="entry name" value="EGF_2"/>
    <property type="match status" value="2"/>
</dbReference>
<feature type="chain" id="PRO_5046500462" evidence="13">
    <location>
        <begin position="18"/>
        <end position="401"/>
    </location>
</feature>
<evidence type="ECO:0000259" key="16">
    <source>
        <dbReference type="PROSITE" id="PS50998"/>
    </source>
</evidence>
<comment type="caution">
    <text evidence="12">Lacks conserved residue(s) required for the propagation of feature annotation.</text>
</comment>
<keyword evidence="5" id="KW-0356">Hemostasis</keyword>
<dbReference type="InterPro" id="IPR017857">
    <property type="entry name" value="Coagulation_fac-like_Gla_dom"/>
</dbReference>
<dbReference type="CDD" id="cd00054">
    <property type="entry name" value="EGF_CA"/>
    <property type="match status" value="1"/>
</dbReference>
<dbReference type="SUPFAM" id="SSF57184">
    <property type="entry name" value="Growth factor receptor domain"/>
    <property type="match status" value="1"/>
</dbReference>